<dbReference type="AlphaFoldDB" id="A0A0E4BN27"/>
<evidence type="ECO:0000313" key="2">
    <source>
        <dbReference type="Proteomes" id="UP000063308"/>
    </source>
</evidence>
<dbReference type="Proteomes" id="UP000063308">
    <property type="component" value="Chromosome"/>
</dbReference>
<evidence type="ECO:0000313" key="1">
    <source>
        <dbReference type="EMBL" id="BAR55694.1"/>
    </source>
</evidence>
<accession>A0A0E4BN27</accession>
<sequence length="33" mass="3492">MAGTAGWRSLESLETVGGENEDVVIVASTRSLR</sequence>
<organism evidence="1 2">
    <name type="scientific">Bradyrhizobium diazoefficiens</name>
    <dbReference type="NCBI Taxonomy" id="1355477"/>
    <lineage>
        <taxon>Bacteria</taxon>
        <taxon>Pseudomonadati</taxon>
        <taxon>Pseudomonadota</taxon>
        <taxon>Alphaproteobacteria</taxon>
        <taxon>Hyphomicrobiales</taxon>
        <taxon>Nitrobacteraceae</taxon>
        <taxon>Bradyrhizobium</taxon>
    </lineage>
</organism>
<name>A0A0E4BN27_9BRAD</name>
<protein>
    <submittedName>
        <fullName evidence="1">Uncharacterized protein</fullName>
    </submittedName>
</protein>
<gene>
    <name evidence="1" type="ORF">NK6_2513</name>
</gene>
<dbReference type="EMBL" id="AP014685">
    <property type="protein sequence ID" value="BAR55694.1"/>
    <property type="molecule type" value="Genomic_DNA"/>
</dbReference>
<proteinExistence type="predicted"/>
<reference evidence="1 2" key="1">
    <citation type="submission" date="2014-11" db="EMBL/GenBank/DDBJ databases">
        <title>Symbiosis island explosion on the genome of extra-slow-growing strains of soybean bradyrhizobia with massive insertion sequences.</title>
        <authorList>
            <person name="Iida T."/>
            <person name="Minamisawa K."/>
        </authorList>
    </citation>
    <scope>NUCLEOTIDE SEQUENCE [LARGE SCALE GENOMIC DNA]</scope>
    <source>
        <strain evidence="1 2">NK6</strain>
    </source>
</reference>